<dbReference type="AlphaFoldDB" id="C6HZS4"/>
<keyword evidence="2" id="KW-1185">Reference proteome</keyword>
<protein>
    <submittedName>
        <fullName evidence="1">Uncharacterized protein</fullName>
    </submittedName>
</protein>
<organism evidence="1 2">
    <name type="scientific">Leptospirillum ferrodiazotrophum</name>
    <dbReference type="NCBI Taxonomy" id="412449"/>
    <lineage>
        <taxon>Bacteria</taxon>
        <taxon>Pseudomonadati</taxon>
        <taxon>Nitrospirota</taxon>
        <taxon>Nitrospiria</taxon>
        <taxon>Nitrospirales</taxon>
        <taxon>Nitrospiraceae</taxon>
        <taxon>Leptospirillum</taxon>
    </lineage>
</organism>
<evidence type="ECO:0000313" key="1">
    <source>
        <dbReference type="EMBL" id="EES51862.1"/>
    </source>
</evidence>
<proteinExistence type="predicted"/>
<reference evidence="1 2" key="1">
    <citation type="journal article" date="2009" name="Appl. Environ. Microbiol.">
        <title>Community genomic and proteomic analyses of chemoautotrophic iron-oxidizing "Leptospirillum rubarum" (Group II) and "Leptospirillum ferrodiazotrophum" (Group III) bacteria in acid mine drainage biofilms.</title>
        <authorList>
            <person name="Goltsman D.S."/>
            <person name="Denef V.J."/>
            <person name="Singer S.W."/>
            <person name="VerBerkmoes N.C."/>
            <person name="Lefsrud M."/>
            <person name="Mueller R.S."/>
            <person name="Dick G.J."/>
            <person name="Sun C.L."/>
            <person name="Wheeler K.E."/>
            <person name="Zemla A."/>
            <person name="Baker B.J."/>
            <person name="Hauser L."/>
            <person name="Land M."/>
            <person name="Shah M.B."/>
            <person name="Thelen M.P."/>
            <person name="Hettich R.L."/>
            <person name="Banfield J.F."/>
        </authorList>
    </citation>
    <scope>NUCLEOTIDE SEQUENCE [LARGE SCALE GENOMIC DNA]</scope>
</reference>
<dbReference type="EMBL" id="GG693884">
    <property type="protein sequence ID" value="EES51862.1"/>
    <property type="molecule type" value="Genomic_DNA"/>
</dbReference>
<accession>C6HZS4</accession>
<sequence>MAPPSLLIAGRGLPALFAARLAECRGYRTTLVLDPAPAPLSLVMGAGEGILSRLEAEAGLPLSPTPDLPLSTPLLLALGEPLRYLGIPSPPSPVSPEESRRFLLSLPASLSAAIFPELSRTMALSHAKTSLRAPFFSRLANWVFEPEREKERLPRRLKAEARRIIAPLGSLLSSLLPFAGLAGSDLADPEALRLLQNATSARMVAVSSSVFHPTPPSDVTLWQGKFPAVIEPTDRGHRYRIAGETEEYDRLLLLTEEPAPAFVSGSVEVDRAALPTHWPMLVCLPREDKTDPRGGVLLAVEPSQAGGFSRGWLWGEVLPGEEPASTLLSAVDRLNGQALLPPIDRPTLVRREPHPYVSTEKLPMGGLRETTCFLKKGGTLSLLRDPTLLPLVAEDFWADLSLALPARGTARSGR</sequence>
<name>C6HZS4_9BACT</name>
<dbReference type="Proteomes" id="UP000009374">
    <property type="component" value="Unassembled WGS sequence"/>
</dbReference>
<evidence type="ECO:0000313" key="2">
    <source>
        <dbReference type="Proteomes" id="UP000009374"/>
    </source>
</evidence>
<gene>
    <name evidence="1" type="ORF">UBAL3_95450082</name>
</gene>